<comment type="subcellular location">
    <subcellularLocation>
        <location evidence="1">Cytoplasm</location>
    </subcellularLocation>
</comment>
<evidence type="ECO:0000313" key="5">
    <source>
        <dbReference type="EMBL" id="KAJ7386781.1"/>
    </source>
</evidence>
<proteinExistence type="predicted"/>
<gene>
    <name evidence="5" type="primary">HSPBAP1</name>
    <name evidence="5" type="ORF">OS493_006807</name>
</gene>
<dbReference type="InterPro" id="IPR041667">
    <property type="entry name" value="Cupin_8"/>
</dbReference>
<dbReference type="EMBL" id="MU825875">
    <property type="protein sequence ID" value="KAJ7386781.1"/>
    <property type="molecule type" value="Genomic_DNA"/>
</dbReference>
<protein>
    <submittedName>
        <fullName evidence="5">Cupin super protein</fullName>
    </submittedName>
</protein>
<dbReference type="OrthoDB" id="47172at2759"/>
<evidence type="ECO:0000256" key="2">
    <source>
        <dbReference type="ARBA" id="ARBA00022490"/>
    </source>
</evidence>
<dbReference type="PANTHER" id="PTHR12461:SF43">
    <property type="entry name" value="HSPB1-ASSOCIATED PROTEIN 1"/>
    <property type="match status" value="1"/>
</dbReference>
<dbReference type="SUPFAM" id="SSF51197">
    <property type="entry name" value="Clavaminate synthase-like"/>
    <property type="match status" value="1"/>
</dbReference>
<dbReference type="SMART" id="SM00558">
    <property type="entry name" value="JmjC"/>
    <property type="match status" value="1"/>
</dbReference>
<evidence type="ECO:0000313" key="6">
    <source>
        <dbReference type="Proteomes" id="UP001163046"/>
    </source>
</evidence>
<dbReference type="Gene3D" id="2.60.120.650">
    <property type="entry name" value="Cupin"/>
    <property type="match status" value="1"/>
</dbReference>
<name>A0A9W9ZS36_9CNID</name>
<reference evidence="5" key="1">
    <citation type="submission" date="2023-01" db="EMBL/GenBank/DDBJ databases">
        <title>Genome assembly of the deep-sea coral Lophelia pertusa.</title>
        <authorList>
            <person name="Herrera S."/>
            <person name="Cordes E."/>
        </authorList>
    </citation>
    <scope>NUCLEOTIDE SEQUENCE</scope>
    <source>
        <strain evidence="5">USNM1676648</strain>
        <tissue evidence="5">Polyp</tissue>
    </source>
</reference>
<dbReference type="AlphaFoldDB" id="A0A9W9ZS36"/>
<accession>A0A9W9ZS36</accession>
<organism evidence="5 6">
    <name type="scientific">Desmophyllum pertusum</name>
    <dbReference type="NCBI Taxonomy" id="174260"/>
    <lineage>
        <taxon>Eukaryota</taxon>
        <taxon>Metazoa</taxon>
        <taxon>Cnidaria</taxon>
        <taxon>Anthozoa</taxon>
        <taxon>Hexacorallia</taxon>
        <taxon>Scleractinia</taxon>
        <taxon>Caryophylliina</taxon>
        <taxon>Caryophylliidae</taxon>
        <taxon>Desmophyllum</taxon>
    </lineage>
</organism>
<evidence type="ECO:0000256" key="3">
    <source>
        <dbReference type="ARBA" id="ARBA00037342"/>
    </source>
</evidence>
<comment type="function">
    <text evidence="3">May play a role in cellular stress response.</text>
</comment>
<dbReference type="GO" id="GO:0005737">
    <property type="term" value="C:cytoplasm"/>
    <property type="evidence" value="ECO:0007669"/>
    <property type="project" value="UniProtKB-SubCell"/>
</dbReference>
<dbReference type="Pfam" id="PF13621">
    <property type="entry name" value="Cupin_8"/>
    <property type="match status" value="1"/>
</dbReference>
<dbReference type="InterPro" id="IPR003347">
    <property type="entry name" value="JmjC_dom"/>
</dbReference>
<dbReference type="FunFam" id="2.60.120.650:FF:000018">
    <property type="entry name" value="HSPB1-associated protein 1 homolog"/>
    <property type="match status" value="1"/>
</dbReference>
<comment type="caution">
    <text evidence="5">The sequence shown here is derived from an EMBL/GenBank/DDBJ whole genome shotgun (WGS) entry which is preliminary data.</text>
</comment>
<sequence>MADERGLDVNKAHHREVERISLISNPEKLRIHLLERTEPAVFDGAASQWTCSQWTPEFLASELGDLRTRFRFCARENNSSANETQCKTAIMETDCEFEEASFGEFIQWLNGSIERSGRLSRFERHNFWCYADYKYMAELFKDFPHLRQSVNWDCFGFPERGGDESTIWIGSAEASTPCHIDTYGCNLVAQIYGNKKWTLFPPDQTSNLYPTRIPYEESSVFSQVNITNPHLTRFPAFASVVRHEVILKPGDVLFVPKKWWHYVESLETSISINTWIELESDHIERVKEAVIRTLVCALKKEEGASEVTWVNPSEEIGTHIQNMGYLHQALSAVKQNMGDVDHNGSDEESKWPGNLDERQQRDIDQNKIVLLSTDDLINCMTAPEVITAMTVQVLKKSGISQTSDLPLECVDLKHWPSQVKRTVQSSHIDRPCYEHKVSESSNEWKNIQKHPPCKRMCIDKESNN</sequence>
<feature type="domain" description="JmjC" evidence="4">
    <location>
        <begin position="132"/>
        <end position="291"/>
    </location>
</feature>
<keyword evidence="2" id="KW-0963">Cytoplasm</keyword>
<dbReference type="PANTHER" id="PTHR12461">
    <property type="entry name" value="HYPOXIA-INDUCIBLE FACTOR 1 ALPHA INHIBITOR-RELATED"/>
    <property type="match status" value="1"/>
</dbReference>
<evidence type="ECO:0000256" key="1">
    <source>
        <dbReference type="ARBA" id="ARBA00004496"/>
    </source>
</evidence>
<dbReference type="PROSITE" id="PS51184">
    <property type="entry name" value="JMJC"/>
    <property type="match status" value="1"/>
</dbReference>
<dbReference type="Proteomes" id="UP001163046">
    <property type="component" value="Unassembled WGS sequence"/>
</dbReference>
<evidence type="ECO:0000259" key="4">
    <source>
        <dbReference type="PROSITE" id="PS51184"/>
    </source>
</evidence>
<keyword evidence="6" id="KW-1185">Reference proteome</keyword>